<keyword evidence="3" id="KW-1185">Reference proteome</keyword>
<dbReference type="EMBL" id="FNRA01000001">
    <property type="protein sequence ID" value="SDZ96885.1"/>
    <property type="molecule type" value="Genomic_DNA"/>
</dbReference>
<proteinExistence type="predicted"/>
<dbReference type="SUPFAM" id="SSF53474">
    <property type="entry name" value="alpha/beta-Hydrolases"/>
    <property type="match status" value="1"/>
</dbReference>
<protein>
    <submittedName>
        <fullName evidence="2">Lysophospholipase, alpha-beta hydrolase superfamily</fullName>
    </submittedName>
</protein>
<dbReference type="InterPro" id="IPR000073">
    <property type="entry name" value="AB_hydrolase_1"/>
</dbReference>
<organism evidence="2 3">
    <name type="scientific">Pedobacter hartonius</name>
    <dbReference type="NCBI Taxonomy" id="425514"/>
    <lineage>
        <taxon>Bacteria</taxon>
        <taxon>Pseudomonadati</taxon>
        <taxon>Bacteroidota</taxon>
        <taxon>Sphingobacteriia</taxon>
        <taxon>Sphingobacteriales</taxon>
        <taxon>Sphingobacteriaceae</taxon>
        <taxon>Pedobacter</taxon>
    </lineage>
</organism>
<dbReference type="PANTHER" id="PTHR43194:SF2">
    <property type="entry name" value="PEROXISOMAL MEMBRANE PROTEIN LPX1"/>
    <property type="match status" value="1"/>
</dbReference>
<evidence type="ECO:0000259" key="1">
    <source>
        <dbReference type="Pfam" id="PF12697"/>
    </source>
</evidence>
<dbReference type="Proteomes" id="UP000198850">
    <property type="component" value="Unassembled WGS sequence"/>
</dbReference>
<dbReference type="Gene3D" id="3.40.50.1820">
    <property type="entry name" value="alpha/beta hydrolase"/>
    <property type="match status" value="1"/>
</dbReference>
<reference evidence="2 3" key="1">
    <citation type="submission" date="2016-10" db="EMBL/GenBank/DDBJ databases">
        <authorList>
            <person name="de Groot N.N."/>
        </authorList>
    </citation>
    <scope>NUCLEOTIDE SEQUENCE [LARGE SCALE GENOMIC DNA]</scope>
    <source>
        <strain evidence="2 3">DSM 19033</strain>
    </source>
</reference>
<sequence>MKDIIFVHGMFQNPRSWDKWVGYFSERGYNCLTPAWPMHEGEPELLRDNPPAELGQLRLDEVISEIEILALKHDNPIMIGHSVGGLIVQLMVNREVAGMGVAIDSVAPNAMMDLDWSFLKNAAIITNPLKGNDPIYMDIEMFQDAFANTLSDEAALGAFTQTAIHDSRNVLRDCLGSAGHVNLDSPHVPLLLIAGEKDEIIPASLTEKNYKAYTDQNSVLGFKEFPERSHYICGEPGWEEVADYVYNWLQAQEKAALV</sequence>
<dbReference type="Pfam" id="PF12697">
    <property type="entry name" value="Abhydrolase_6"/>
    <property type="match status" value="1"/>
</dbReference>
<dbReference type="PANTHER" id="PTHR43194">
    <property type="entry name" value="HYDROLASE ALPHA/BETA FOLD FAMILY"/>
    <property type="match status" value="1"/>
</dbReference>
<accession>A0A1H3XBU7</accession>
<gene>
    <name evidence="2" type="ORF">SAMN05443550_101568</name>
</gene>
<dbReference type="GO" id="GO:0016787">
    <property type="term" value="F:hydrolase activity"/>
    <property type="evidence" value="ECO:0007669"/>
    <property type="project" value="UniProtKB-KW"/>
</dbReference>
<name>A0A1H3XBU7_9SPHI</name>
<feature type="domain" description="AB hydrolase-1" evidence="1">
    <location>
        <begin position="4"/>
        <end position="235"/>
    </location>
</feature>
<evidence type="ECO:0000313" key="3">
    <source>
        <dbReference type="Proteomes" id="UP000198850"/>
    </source>
</evidence>
<dbReference type="InterPro" id="IPR029058">
    <property type="entry name" value="AB_hydrolase_fold"/>
</dbReference>
<dbReference type="STRING" id="425514.SAMN05443550_101568"/>
<dbReference type="InterPro" id="IPR050228">
    <property type="entry name" value="Carboxylesterase_BioH"/>
</dbReference>
<keyword evidence="2" id="KW-0378">Hydrolase</keyword>
<dbReference type="RefSeq" id="WP_090555182.1">
    <property type="nucleotide sequence ID" value="NZ_FNRA01000001.1"/>
</dbReference>
<dbReference type="AlphaFoldDB" id="A0A1H3XBU7"/>
<evidence type="ECO:0000313" key="2">
    <source>
        <dbReference type="EMBL" id="SDZ96885.1"/>
    </source>
</evidence>
<dbReference type="OrthoDB" id="9814966at2"/>